<keyword evidence="6" id="KW-1185">Reference proteome</keyword>
<dbReference type="PROSITE" id="PS50995">
    <property type="entry name" value="HTH_MARR_2"/>
    <property type="match status" value="1"/>
</dbReference>
<keyword evidence="2 5" id="KW-0238">DNA-binding</keyword>
<dbReference type="GO" id="GO:0003700">
    <property type="term" value="F:DNA-binding transcription factor activity"/>
    <property type="evidence" value="ECO:0007669"/>
    <property type="project" value="InterPro"/>
</dbReference>
<dbReference type="GO" id="GO:0003677">
    <property type="term" value="F:DNA binding"/>
    <property type="evidence" value="ECO:0007669"/>
    <property type="project" value="UniProtKB-KW"/>
</dbReference>
<protein>
    <submittedName>
        <fullName evidence="5">DNA-binding transcriptional regulator, MarR family</fullName>
    </submittedName>
</protein>
<reference evidence="5 6" key="1">
    <citation type="submission" date="2017-04" db="EMBL/GenBank/DDBJ databases">
        <authorList>
            <person name="Afonso C.L."/>
            <person name="Miller P.J."/>
            <person name="Scott M.A."/>
            <person name="Spackman E."/>
            <person name="Goraichik I."/>
            <person name="Dimitrov K.M."/>
            <person name="Suarez D.L."/>
            <person name="Swayne D.E."/>
        </authorList>
    </citation>
    <scope>NUCLEOTIDE SEQUENCE [LARGE SCALE GENOMIC DNA]</scope>
    <source>
        <strain evidence="5 6">11</strain>
    </source>
</reference>
<evidence type="ECO:0000256" key="1">
    <source>
        <dbReference type="ARBA" id="ARBA00023015"/>
    </source>
</evidence>
<dbReference type="Proteomes" id="UP000193834">
    <property type="component" value="Unassembled WGS sequence"/>
</dbReference>
<dbReference type="Gene3D" id="1.10.10.10">
    <property type="entry name" value="Winged helix-like DNA-binding domain superfamily/Winged helix DNA-binding domain"/>
    <property type="match status" value="1"/>
</dbReference>
<dbReference type="InterPro" id="IPR000835">
    <property type="entry name" value="HTH_MarR-typ"/>
</dbReference>
<dbReference type="InterPro" id="IPR036388">
    <property type="entry name" value="WH-like_DNA-bd_sf"/>
</dbReference>
<dbReference type="PANTHER" id="PTHR42756:SF1">
    <property type="entry name" value="TRANSCRIPTIONAL REPRESSOR OF EMRAB OPERON"/>
    <property type="match status" value="1"/>
</dbReference>
<feature type="domain" description="HTH marR-type" evidence="4">
    <location>
        <begin position="25"/>
        <end position="163"/>
    </location>
</feature>
<evidence type="ECO:0000259" key="4">
    <source>
        <dbReference type="PROSITE" id="PS50995"/>
    </source>
</evidence>
<dbReference type="PRINTS" id="PR00598">
    <property type="entry name" value="HTHMARR"/>
</dbReference>
<dbReference type="SUPFAM" id="SSF46785">
    <property type="entry name" value="Winged helix' DNA-binding domain"/>
    <property type="match status" value="1"/>
</dbReference>
<organism evidence="5 6">
    <name type="scientific">Paenibacillus aquistagni</name>
    <dbReference type="NCBI Taxonomy" id="1852522"/>
    <lineage>
        <taxon>Bacteria</taxon>
        <taxon>Bacillati</taxon>
        <taxon>Bacillota</taxon>
        <taxon>Bacilli</taxon>
        <taxon>Bacillales</taxon>
        <taxon>Paenibacillaceae</taxon>
        <taxon>Paenibacillus</taxon>
    </lineage>
</organism>
<evidence type="ECO:0000313" key="6">
    <source>
        <dbReference type="Proteomes" id="UP000193834"/>
    </source>
</evidence>
<keyword evidence="3" id="KW-0804">Transcription</keyword>
<sequence length="174" mass="20176">MEYSPWSEALTECNKQGEVRNGVDRLPTKNELYQLQIKFRTIVRRINKLWMEEMDHDVNPTQFSVLEQLSQQGSLKVTEVAKSLRLTAGAVTGITDKLIELGMVVRRRDDADRRTVYLDITDAGHKLVEETQVHRQELFARFFTNVSEEDFKVYVAVSGQIMNNIEQLMIPEEE</sequence>
<name>A0A1X7LQY0_9BACL</name>
<accession>A0A1X7LQY0</accession>
<proteinExistence type="predicted"/>
<dbReference type="PANTHER" id="PTHR42756">
    <property type="entry name" value="TRANSCRIPTIONAL REGULATOR, MARR"/>
    <property type="match status" value="1"/>
</dbReference>
<dbReference type="STRING" id="1852522.SAMN06295960_4034"/>
<dbReference type="InterPro" id="IPR036390">
    <property type="entry name" value="WH_DNA-bd_sf"/>
</dbReference>
<dbReference type="EMBL" id="FXAZ01000006">
    <property type="protein sequence ID" value="SMG55904.1"/>
    <property type="molecule type" value="Genomic_DNA"/>
</dbReference>
<dbReference type="Pfam" id="PF01047">
    <property type="entry name" value="MarR"/>
    <property type="match status" value="1"/>
</dbReference>
<evidence type="ECO:0000256" key="3">
    <source>
        <dbReference type="ARBA" id="ARBA00023163"/>
    </source>
</evidence>
<keyword evidence="1" id="KW-0805">Transcription regulation</keyword>
<gene>
    <name evidence="5" type="ORF">SAMN06295960_4034</name>
</gene>
<evidence type="ECO:0000313" key="5">
    <source>
        <dbReference type="EMBL" id="SMG55904.1"/>
    </source>
</evidence>
<dbReference type="AlphaFoldDB" id="A0A1X7LQY0"/>
<dbReference type="SMART" id="SM00347">
    <property type="entry name" value="HTH_MARR"/>
    <property type="match status" value="1"/>
</dbReference>
<evidence type="ECO:0000256" key="2">
    <source>
        <dbReference type="ARBA" id="ARBA00023125"/>
    </source>
</evidence>